<dbReference type="PROSITE" id="PS00633">
    <property type="entry name" value="BROMODOMAIN_1"/>
    <property type="match status" value="4"/>
</dbReference>
<dbReference type="Gene3D" id="1.10.30.10">
    <property type="entry name" value="High mobility group box domain"/>
    <property type="match status" value="1"/>
</dbReference>
<dbReference type="PROSITE" id="PS50118">
    <property type="entry name" value="HMG_BOX_2"/>
    <property type="match status" value="1"/>
</dbReference>
<keyword evidence="4" id="KW-0805">Transcription regulation</keyword>
<dbReference type="EMBL" id="UXUI01009050">
    <property type="protein sequence ID" value="VDD92951.1"/>
    <property type="molecule type" value="Genomic_DNA"/>
</dbReference>
<keyword evidence="10" id="KW-0238">DNA-binding</keyword>
<dbReference type="PRINTS" id="PR00503">
    <property type="entry name" value="BROMODOMAIN"/>
</dbReference>
<dbReference type="Proteomes" id="UP000274131">
    <property type="component" value="Unassembled WGS sequence"/>
</dbReference>
<dbReference type="InterPro" id="IPR001487">
    <property type="entry name" value="Bromodomain"/>
</dbReference>
<organism evidence="18">
    <name type="scientific">Enterobius vermicularis</name>
    <name type="common">Human pinworm</name>
    <dbReference type="NCBI Taxonomy" id="51028"/>
    <lineage>
        <taxon>Eukaryota</taxon>
        <taxon>Metazoa</taxon>
        <taxon>Ecdysozoa</taxon>
        <taxon>Nematoda</taxon>
        <taxon>Chromadorea</taxon>
        <taxon>Rhabditida</taxon>
        <taxon>Spirurina</taxon>
        <taxon>Oxyuridomorpha</taxon>
        <taxon>Oxyuroidea</taxon>
        <taxon>Oxyuridae</taxon>
        <taxon>Enterobius</taxon>
    </lineage>
</organism>
<keyword evidence="9" id="KW-0863">Zinc-finger</keyword>
<dbReference type="PANTHER" id="PTHR16062:SF19">
    <property type="entry name" value="PROTEIN POLYBROMO-1"/>
    <property type="match status" value="1"/>
</dbReference>
<evidence type="ECO:0000259" key="13">
    <source>
        <dbReference type="PROSITE" id="PS50118"/>
    </source>
</evidence>
<dbReference type="InterPro" id="IPR036910">
    <property type="entry name" value="HMG_box_dom_sf"/>
</dbReference>
<dbReference type="PROSITE" id="PS50014">
    <property type="entry name" value="BROMODOMAIN_2"/>
    <property type="match status" value="5"/>
</dbReference>
<keyword evidence="5 8" id="KW-0103">Bromodomain</keyword>
<keyword evidence="6" id="KW-0804">Transcription</keyword>
<reference evidence="16 17" key="2">
    <citation type="submission" date="2018-10" db="EMBL/GenBank/DDBJ databases">
        <authorList>
            <consortium name="Pathogen Informatics"/>
        </authorList>
    </citation>
    <scope>NUCLEOTIDE SEQUENCE [LARGE SCALE GENOMIC DNA]</scope>
</reference>
<accession>A0A158QB48</accession>
<feature type="domain" description="BAH" evidence="15">
    <location>
        <begin position="1041"/>
        <end position="1161"/>
    </location>
</feature>
<dbReference type="PANTHER" id="PTHR16062">
    <property type="entry name" value="SWI/SNF-RELATED"/>
    <property type="match status" value="1"/>
</dbReference>
<keyword evidence="17" id="KW-1185">Reference proteome</keyword>
<evidence type="ECO:0000259" key="12">
    <source>
        <dbReference type="PROSITE" id="PS50014"/>
    </source>
</evidence>
<evidence type="ECO:0000256" key="11">
    <source>
        <dbReference type="SAM" id="MobiDB-lite"/>
    </source>
</evidence>
<evidence type="ECO:0000256" key="1">
    <source>
        <dbReference type="ARBA" id="ARBA00004123"/>
    </source>
</evidence>
<keyword evidence="3" id="KW-0156">Chromatin regulator</keyword>
<feature type="domain" description="Bromo" evidence="12">
    <location>
        <begin position="253"/>
        <end position="337"/>
    </location>
</feature>
<feature type="domain" description="Bromo" evidence="12">
    <location>
        <begin position="423"/>
        <end position="493"/>
    </location>
</feature>
<dbReference type="SMART" id="SM00355">
    <property type="entry name" value="ZnF_C2H2"/>
    <property type="match status" value="2"/>
</dbReference>
<evidence type="ECO:0000259" key="14">
    <source>
        <dbReference type="PROSITE" id="PS50157"/>
    </source>
</evidence>
<dbReference type="Gene3D" id="2.30.30.490">
    <property type="match status" value="2"/>
</dbReference>
<evidence type="ECO:0000256" key="2">
    <source>
        <dbReference type="ARBA" id="ARBA00022737"/>
    </source>
</evidence>
<dbReference type="Pfam" id="PF01426">
    <property type="entry name" value="BAH"/>
    <property type="match status" value="2"/>
</dbReference>
<dbReference type="GO" id="GO:0003682">
    <property type="term" value="F:chromatin binding"/>
    <property type="evidence" value="ECO:0007669"/>
    <property type="project" value="InterPro"/>
</dbReference>
<evidence type="ECO:0000256" key="7">
    <source>
        <dbReference type="ARBA" id="ARBA00023242"/>
    </source>
</evidence>
<evidence type="ECO:0000256" key="5">
    <source>
        <dbReference type="ARBA" id="ARBA00023117"/>
    </source>
</evidence>
<dbReference type="SMART" id="SM00439">
    <property type="entry name" value="BAH"/>
    <property type="match status" value="2"/>
</dbReference>
<dbReference type="FunFam" id="1.20.920.10:FF:000006">
    <property type="entry name" value="protein polybromo-1 isoform X1"/>
    <property type="match status" value="1"/>
</dbReference>
<dbReference type="Pfam" id="PF00439">
    <property type="entry name" value="Bromodomain"/>
    <property type="match status" value="6"/>
</dbReference>
<keyword evidence="9" id="KW-0479">Metal-binding</keyword>
<dbReference type="GO" id="GO:0006338">
    <property type="term" value="P:chromatin remodeling"/>
    <property type="evidence" value="ECO:0007669"/>
    <property type="project" value="InterPro"/>
</dbReference>
<dbReference type="Pfam" id="PF00505">
    <property type="entry name" value="HMG_box"/>
    <property type="match status" value="1"/>
</dbReference>
<comment type="subcellular location">
    <subcellularLocation>
        <location evidence="1">Nucleus</location>
    </subcellularLocation>
</comment>
<keyword evidence="2" id="KW-0677">Repeat</keyword>
<evidence type="ECO:0000313" key="18">
    <source>
        <dbReference type="WBParaSite" id="EVEC_0000821801-mRNA-1"/>
    </source>
</evidence>
<dbReference type="InterPro" id="IPR043151">
    <property type="entry name" value="BAH_sf"/>
</dbReference>
<feature type="compositionally biased region" description="Low complexity" evidence="11">
    <location>
        <begin position="1399"/>
        <end position="1411"/>
    </location>
</feature>
<evidence type="ECO:0000256" key="8">
    <source>
        <dbReference type="PROSITE-ProRule" id="PRU00035"/>
    </source>
</evidence>
<keyword evidence="9" id="KW-0862">Zinc</keyword>
<dbReference type="GO" id="GO:0016514">
    <property type="term" value="C:SWI/SNF complex"/>
    <property type="evidence" value="ECO:0007669"/>
    <property type="project" value="TreeGrafter"/>
</dbReference>
<dbReference type="GO" id="GO:0008270">
    <property type="term" value="F:zinc ion binding"/>
    <property type="evidence" value="ECO:0007669"/>
    <property type="project" value="UniProtKB-KW"/>
</dbReference>
<dbReference type="WBParaSite" id="EVEC_0000821801-mRNA-1">
    <property type="protein sequence ID" value="EVEC_0000821801-mRNA-1"/>
    <property type="gene ID" value="EVEC_0000821801"/>
</dbReference>
<feature type="domain" description="Bromo" evidence="12">
    <location>
        <begin position="603"/>
        <end position="673"/>
    </location>
</feature>
<feature type="region of interest" description="Disordered" evidence="11">
    <location>
        <begin position="1399"/>
        <end position="1420"/>
    </location>
</feature>
<protein>
    <submittedName>
        <fullName evidence="18">Bromo domain-containing protein</fullName>
    </submittedName>
</protein>
<feature type="domain" description="BAH" evidence="15">
    <location>
        <begin position="1267"/>
        <end position="1385"/>
    </location>
</feature>
<evidence type="ECO:0000259" key="15">
    <source>
        <dbReference type="PROSITE" id="PS51038"/>
    </source>
</evidence>
<feature type="region of interest" description="Disordered" evidence="11">
    <location>
        <begin position="1195"/>
        <end position="1223"/>
    </location>
</feature>
<dbReference type="OrthoDB" id="10009055at2759"/>
<feature type="domain" description="Bromo" evidence="12">
    <location>
        <begin position="774"/>
        <end position="844"/>
    </location>
</feature>
<dbReference type="PROSITE" id="PS51038">
    <property type="entry name" value="BAH"/>
    <property type="match status" value="2"/>
</dbReference>
<dbReference type="InterPro" id="IPR036427">
    <property type="entry name" value="Bromodomain-like_sf"/>
</dbReference>
<feature type="DNA-binding region" description="HMG box" evidence="10">
    <location>
        <begin position="1509"/>
        <end position="1581"/>
    </location>
</feature>
<dbReference type="SUPFAM" id="SSF47095">
    <property type="entry name" value="HMG-box"/>
    <property type="match status" value="1"/>
</dbReference>
<dbReference type="SMART" id="SM00297">
    <property type="entry name" value="BROMO"/>
    <property type="match status" value="6"/>
</dbReference>
<feature type="domain" description="C2H2-type" evidence="14">
    <location>
        <begin position="1590"/>
        <end position="1618"/>
    </location>
</feature>
<evidence type="ECO:0000256" key="4">
    <source>
        <dbReference type="ARBA" id="ARBA00023015"/>
    </source>
</evidence>
<feature type="region of interest" description="Disordered" evidence="11">
    <location>
        <begin position="1466"/>
        <end position="1494"/>
    </location>
</feature>
<evidence type="ECO:0000256" key="9">
    <source>
        <dbReference type="PROSITE-ProRule" id="PRU00042"/>
    </source>
</evidence>
<dbReference type="STRING" id="51028.A0A158QB48"/>
<keyword evidence="7 10" id="KW-0539">Nucleus</keyword>
<dbReference type="CDD" id="cd05526">
    <property type="entry name" value="Bromo_polybromo_VI"/>
    <property type="match status" value="1"/>
</dbReference>
<feature type="region of interest" description="Disordered" evidence="11">
    <location>
        <begin position="21"/>
        <end position="44"/>
    </location>
</feature>
<dbReference type="Gene3D" id="1.20.920.10">
    <property type="entry name" value="Bromodomain-like"/>
    <property type="match status" value="6"/>
</dbReference>
<dbReference type="InterPro" id="IPR001025">
    <property type="entry name" value="BAH_dom"/>
</dbReference>
<evidence type="ECO:0000256" key="3">
    <source>
        <dbReference type="ARBA" id="ARBA00022853"/>
    </source>
</evidence>
<dbReference type="GO" id="GO:0006368">
    <property type="term" value="P:transcription elongation by RNA polymerase II"/>
    <property type="evidence" value="ECO:0007669"/>
    <property type="project" value="TreeGrafter"/>
</dbReference>
<sequence length="1944" mass="221436">MIGKSQSPLIATNFGHSCSKEMKRKTTGEFAEPSMKRTKRSVNSRDETDYLRQCAEVLDCLRSYKTADGRSLCSSFLRAPSRRTDPDYFKIVRHPIDLTRIQQKIKTEEYTTFADFCADIHLLVNNSKDYYKFIDGAPPFSSLLFRTFQADSEEYKDACELSELFESKRKGIIEESLELNALGSSSNNSWYEFFFIFVYHFAASFRFYKTMSLSRHDPESLEDEKEGDKEESIIDSAELEDIIASTLELTDDTGRLLSPPFRVLVSEEVTYGLNSLVKVSFQELPSYYARIKNPIDLKTIAQKIRSNEYHTWSDFDADFRLMCKNAKVFNETGSMISRDATVLLRNYKRRRSELTNPNAKSLSAKKIKQNAVAVDELLTMEAIDDAIEGLSEDSEEDDDTESNDDPKWRLYWAVRNEPNPSDPNAVLSEPFLALPSKSYYPDYYNEITSPMSLFVINKKLKRGGYGSLTELLADITLVFENARSYNIEGSEIHDAAIKLEKLAVSMARTMQPDNDVRFYLYARSQLVFREEKLDINVLSQKAQTLANDDLPTRPRHPLMRVSNNVDFVERSSKPGRKSISELLCRYREKLQSLWETAYTLMDGNRRLADAFMILPSKHDYPQYYDVIERPIDMMMIKRKTDEDKYVSSEEFIDDIRLLFGNARTFNEPGSQIYRDATTMESAVLAAYSSLQGLPLLNPLHMKSKYGNSPAKFSTSIKRNLNGSDSKISASFNSLMTAPLRHSGNNPNHAASTSSGLQQTLIELFNLLKSSRDNKGRGLAEAFLHLPSKLEYPDYYDVIKKPIDFAKIGSRISSNHYDSIDALISDFTLMFDNACRYNEPESTIYKDALSLQKLVLQKKRELCKSTTNVDVAFEIRSLLTSLLASVTNHQDRDGRCYSDSLAEVPSLLKKHGKKPEEIPFSLDQMKKNIDKRRYRRLDRFQEDLFSLFDAARENSRSDSQLFEDSVELQMHYIKVRDDLTKDFLISPARHYTERTLLNAVTELRKQKLPEEKKADDMNAEKQSLGTKAEGDIDLESVGQGGSVYRVHDYAYVAPAVEETSSKNHIMRVERLFKNSDGETFARGFWCYRPEETFHLATKKFLENEVFFTSYFDTVTVGRLVGKCHVMSIRQYMKEKPKGFEDKDVYVCESRYMGRQLHFKKIKHWPYKSEDDNVEFEKRPEPLTSINRVASVFASKPPRANNFDAQDADDEASQESSCSSTDDEYLRNLPPVLDKQRVEVIVPRQDKQNLDEVEDAKKTFYEQMEHLGRWYQLGDFVHVYNPLKNRTVVLRIDRMWRNTESDAMFSGPCFAQPGEIEHEPTRMFYKRELFAVEQPDVTVPMDSIQEQCAVLLLKDYMRMRPTEIDESLVYVVEYKVSGKEAPGNHCSLHGTAFSAAKKSLTTDTTDSSVHTASNSAPIKGEQMSEASAQKIKTLKAYHLSAEVLEHEILLFKTPITMEKEMSPLLMKADSSAVPSEQADDMDETASESLDGGEPAGKQELVSWLASQPKLNARSKSGYILFSAEIRKRIMQENPEAGFGEVSKIVGIEWKKLTEEQKKQYEVRAEYIATERAKQEAREPQQFRLQPGQIRVFMCKWQTCDFQFDNADLLYEHVKTAHTSQIVDGENQFVCLWTSCLKYRKEGKPFPSLPRLHRHIKEKHLSSSAKSIYPNQRSKNFYTYQQVSTTAAAPATPATPGTTYIAVQQATPNGQQQYAISQPPVTGYVTQAVVASSNQIVTNGFVNGSATAYVATATPTVVHATAGVQAYHPYPQQVRQRLSVLVVQVTTAAQQMVATGTPQYTAVAVQPVGYGTASTSQQQPQAVQQQPSLPSQNTFIGDPGRSVVQTSRVPEPVFVAPPNSIQVKRVLHSEAYLRYIESLHHGSQRTVSKWNRSVLINRRNLTSQKPLPLNWLKDARSNGMREEELVNALWRLRDHLMQDVANISSGV</sequence>
<dbReference type="InterPro" id="IPR013087">
    <property type="entry name" value="Znf_C2H2_type"/>
</dbReference>
<name>A0A158QB48_ENTVE</name>
<dbReference type="CDD" id="cd04717">
    <property type="entry name" value="BAH_polybromo"/>
    <property type="match status" value="1"/>
</dbReference>
<gene>
    <name evidence="16" type="ORF">EVEC_LOCUS7702</name>
</gene>
<evidence type="ECO:0000313" key="16">
    <source>
        <dbReference type="EMBL" id="VDD92951.1"/>
    </source>
</evidence>
<evidence type="ECO:0000256" key="6">
    <source>
        <dbReference type="ARBA" id="ARBA00023163"/>
    </source>
</evidence>
<dbReference type="Gene3D" id="3.30.160.60">
    <property type="entry name" value="Classic Zinc Finger"/>
    <property type="match status" value="1"/>
</dbReference>
<feature type="domain" description="Bromo" evidence="12">
    <location>
        <begin position="68"/>
        <end position="130"/>
    </location>
</feature>
<proteinExistence type="predicted"/>
<dbReference type="InterPro" id="IPR018359">
    <property type="entry name" value="Bromodomain_CS"/>
</dbReference>
<dbReference type="InterPro" id="IPR009071">
    <property type="entry name" value="HMG_box_dom"/>
</dbReference>
<dbReference type="SMART" id="SM00398">
    <property type="entry name" value="HMG"/>
    <property type="match status" value="1"/>
</dbReference>
<dbReference type="PROSITE" id="PS50157">
    <property type="entry name" value="ZINC_FINGER_C2H2_2"/>
    <property type="match status" value="1"/>
</dbReference>
<dbReference type="InterPro" id="IPR037382">
    <property type="entry name" value="Rsc/polybromo"/>
</dbReference>
<evidence type="ECO:0000313" key="17">
    <source>
        <dbReference type="Proteomes" id="UP000274131"/>
    </source>
</evidence>
<evidence type="ECO:0000256" key="10">
    <source>
        <dbReference type="PROSITE-ProRule" id="PRU00267"/>
    </source>
</evidence>
<dbReference type="PROSITE" id="PS00028">
    <property type="entry name" value="ZINC_FINGER_C2H2_1"/>
    <property type="match status" value="1"/>
</dbReference>
<feature type="domain" description="HMG box" evidence="13">
    <location>
        <begin position="1509"/>
        <end position="1581"/>
    </location>
</feature>
<reference evidence="18" key="1">
    <citation type="submission" date="2016-04" db="UniProtKB">
        <authorList>
            <consortium name="WormBaseParasite"/>
        </authorList>
    </citation>
    <scope>IDENTIFICATION</scope>
</reference>
<dbReference type="GO" id="GO:0016586">
    <property type="term" value="C:RSC-type complex"/>
    <property type="evidence" value="ECO:0007669"/>
    <property type="project" value="InterPro"/>
</dbReference>
<dbReference type="GO" id="GO:0003677">
    <property type="term" value="F:DNA binding"/>
    <property type="evidence" value="ECO:0007669"/>
    <property type="project" value="UniProtKB-UniRule"/>
</dbReference>
<dbReference type="SUPFAM" id="SSF47370">
    <property type="entry name" value="Bromodomain"/>
    <property type="match status" value="6"/>
</dbReference>